<feature type="compositionally biased region" description="Polar residues" evidence="2">
    <location>
        <begin position="624"/>
        <end position="649"/>
    </location>
</feature>
<dbReference type="PROSITE" id="PS50157">
    <property type="entry name" value="ZINC_FINGER_C2H2_2"/>
    <property type="match status" value="1"/>
</dbReference>
<dbReference type="InterPro" id="IPR031885">
    <property type="entry name" value="DUF4764"/>
</dbReference>
<reference evidence="5" key="1">
    <citation type="submission" date="2025-08" db="UniProtKB">
        <authorList>
            <consortium name="RefSeq"/>
        </authorList>
    </citation>
    <scope>IDENTIFICATION</scope>
    <source>
        <tissue evidence="5">Testes</tissue>
    </source>
</reference>
<accession>A0ABM0M6I9</accession>
<feature type="region of interest" description="Disordered" evidence="2">
    <location>
        <begin position="369"/>
        <end position="409"/>
    </location>
</feature>
<name>A0ABM0M6I9_SACKO</name>
<keyword evidence="1" id="KW-0479">Metal-binding</keyword>
<dbReference type="InterPro" id="IPR013087">
    <property type="entry name" value="Znf_C2H2_type"/>
</dbReference>
<feature type="compositionally biased region" description="Acidic residues" evidence="2">
    <location>
        <begin position="306"/>
        <end position="322"/>
    </location>
</feature>
<dbReference type="RefSeq" id="XP_006815630.1">
    <property type="nucleotide sequence ID" value="XM_006815567.1"/>
</dbReference>
<dbReference type="GeneID" id="102805193"/>
<feature type="region of interest" description="Disordered" evidence="2">
    <location>
        <begin position="299"/>
        <end position="330"/>
    </location>
</feature>
<feature type="compositionally biased region" description="Low complexity" evidence="2">
    <location>
        <begin position="242"/>
        <end position="258"/>
    </location>
</feature>
<feature type="domain" description="C2H2-type" evidence="3">
    <location>
        <begin position="341"/>
        <end position="371"/>
    </location>
</feature>
<evidence type="ECO:0000256" key="1">
    <source>
        <dbReference type="PROSITE-ProRule" id="PRU00042"/>
    </source>
</evidence>
<evidence type="ECO:0000256" key="2">
    <source>
        <dbReference type="SAM" id="MobiDB-lite"/>
    </source>
</evidence>
<dbReference type="Proteomes" id="UP000694865">
    <property type="component" value="Unplaced"/>
</dbReference>
<feature type="region of interest" description="Disordered" evidence="2">
    <location>
        <begin position="606"/>
        <end position="721"/>
    </location>
</feature>
<feature type="compositionally biased region" description="Low complexity" evidence="2">
    <location>
        <begin position="700"/>
        <end position="713"/>
    </location>
</feature>
<evidence type="ECO:0000259" key="3">
    <source>
        <dbReference type="PROSITE" id="PS50157"/>
    </source>
</evidence>
<sequence length="966" mass="105476">MADMQESVVEEAANSIADAESVIPHQLPEKVLNHVDEITVFGFDALEKEHPPIDAEYMRPTVSVVDENSGLVLQSENVCSFQAAPSSPSDISPVVSEAPMQTETIQEAVAPTEATILSNENVSPAVTLPASMLLGSIANFIDTSAGNQTNFSINDLQNNPSLMNVLNSAEVQSAIQNNQHITIVQVPDRSLLGDFNNLGDKNFSNLIQVPSSLTLDNNVSNLLKTQNVTAATIPTANHLSNVVTTTPTPTVQPSPIVTAVGKQNKSDEKKKPRRAVTRSGRVSKPPTYRVRDYKTLRPGALAMCSDSEEYSDYTPDDEDGEDADRSENVKYPFDSERPKRFQCDKCDKSYIGRAGLARHYRLQADHGSIEDIPEPAPTPTPAPVPKVQVTETDRPMPRRRGRPPRLIKPAPTSAEYAVNTPNSVPTTATLDGNSMVQGDGQSQTPSDVKVIYQAQTLGKRKQRIKELLKTVGDEDLLELVLPRLSKVVTVWEFLLMKVEKGRPCRAYFPDVYKELGKIRKQVQRMAVECLEKAEQPEPVENSSENEVDENMVIEDEVIANLLGIETGCYKVKSSMPEVEFKYKLLVTDPTEAERMPLDKRTLEVVSQDELVDQSPTKKRKVDCQPQSPSKLNFGTSGATSDPTTMQVQVKSEDQPRQVGLSTQLTYRGDSSPPPLQPLPLRHKQSTSAVQEAPPSTCIPETSQSTQQQTIETTNSGDLRQDNGVVIPSTVQQDSQLHTAATSTVNCNTVNSGEVSSNDFKMLTDSQAETEVNKPCENSIVTEIQVEESRQQSQHRVLMLPPGFNLSKTQNGYAIDKPDGTTWQITGEGSIPLDTIQALLNMDTPQEIFQAQTNTGVNHEHSEQVSKIVEVAQASVSQEEMELNTQNVDALAESHSTTSVLPDINTSTLNADLVPGTVLQSGVSEESQVRTVDLSPAICSESSFVAMTETPALTNGTAVKSVENSIV</sequence>
<dbReference type="InterPro" id="IPR039946">
    <property type="entry name" value="ZN839"/>
</dbReference>
<dbReference type="Pfam" id="PF15961">
    <property type="entry name" value="DUF4764"/>
    <property type="match status" value="2"/>
</dbReference>
<protein>
    <submittedName>
        <fullName evidence="5">Uncharacterized protein LOC102805193</fullName>
    </submittedName>
</protein>
<feature type="region of interest" description="Disordered" evidence="2">
    <location>
        <begin position="241"/>
        <end position="286"/>
    </location>
</feature>
<dbReference type="PANTHER" id="PTHR16116:SF5">
    <property type="entry name" value="ZINC FINGER PROTEIN 839"/>
    <property type="match status" value="1"/>
</dbReference>
<dbReference type="PANTHER" id="PTHR16116">
    <property type="entry name" value="ZINC FINGER PROTEIN 839"/>
    <property type="match status" value="1"/>
</dbReference>
<keyword evidence="1" id="KW-0862">Zinc</keyword>
<evidence type="ECO:0000313" key="5">
    <source>
        <dbReference type="RefSeq" id="XP_006815630.1"/>
    </source>
</evidence>
<gene>
    <name evidence="5" type="primary">LOC102805193</name>
</gene>
<keyword evidence="1" id="KW-0863">Zinc-finger</keyword>
<organism evidence="4 5">
    <name type="scientific">Saccoglossus kowalevskii</name>
    <name type="common">Acorn worm</name>
    <dbReference type="NCBI Taxonomy" id="10224"/>
    <lineage>
        <taxon>Eukaryota</taxon>
        <taxon>Metazoa</taxon>
        <taxon>Hemichordata</taxon>
        <taxon>Enteropneusta</taxon>
        <taxon>Harrimaniidae</taxon>
        <taxon>Saccoglossus</taxon>
    </lineage>
</organism>
<evidence type="ECO:0000313" key="4">
    <source>
        <dbReference type="Proteomes" id="UP000694865"/>
    </source>
</evidence>
<feature type="compositionally biased region" description="Pro residues" evidence="2">
    <location>
        <begin position="374"/>
        <end position="384"/>
    </location>
</feature>
<keyword evidence="4" id="KW-1185">Reference proteome</keyword>
<proteinExistence type="predicted"/>